<evidence type="ECO:0000313" key="1">
    <source>
        <dbReference type="EMBL" id="TGZ81635.1"/>
    </source>
</evidence>
<organism evidence="1 2">
    <name type="scientific">Ascodesmis nigricans</name>
    <dbReference type="NCBI Taxonomy" id="341454"/>
    <lineage>
        <taxon>Eukaryota</taxon>
        <taxon>Fungi</taxon>
        <taxon>Dikarya</taxon>
        <taxon>Ascomycota</taxon>
        <taxon>Pezizomycotina</taxon>
        <taxon>Pezizomycetes</taxon>
        <taxon>Pezizales</taxon>
        <taxon>Ascodesmidaceae</taxon>
        <taxon>Ascodesmis</taxon>
    </lineage>
</organism>
<proteinExistence type="predicted"/>
<dbReference type="Proteomes" id="UP000298138">
    <property type="component" value="Unassembled WGS sequence"/>
</dbReference>
<gene>
    <name evidence="1" type="ORF">EX30DRAFT_340518</name>
</gene>
<dbReference type="InParanoid" id="A0A4V6RHF5"/>
<reference evidence="1 2" key="1">
    <citation type="submission" date="2019-04" db="EMBL/GenBank/DDBJ databases">
        <title>Comparative genomics and transcriptomics to analyze fruiting body development in filamentous ascomycetes.</title>
        <authorList>
            <consortium name="DOE Joint Genome Institute"/>
            <person name="Lutkenhaus R."/>
            <person name="Traeger S."/>
            <person name="Breuer J."/>
            <person name="Kuo A."/>
            <person name="Lipzen A."/>
            <person name="Pangilinan J."/>
            <person name="Dilworth D."/>
            <person name="Sandor L."/>
            <person name="Poggeler S."/>
            <person name="Barry K."/>
            <person name="Grigoriev I.V."/>
            <person name="Nowrousian M."/>
        </authorList>
    </citation>
    <scope>NUCLEOTIDE SEQUENCE [LARGE SCALE GENOMIC DNA]</scope>
    <source>
        <strain evidence="1 2">CBS 389.68</strain>
    </source>
</reference>
<dbReference type="EMBL" id="ML220118">
    <property type="protein sequence ID" value="TGZ81635.1"/>
    <property type="molecule type" value="Genomic_DNA"/>
</dbReference>
<sequence length="140" mass="16203">MFSERWGKEEEARLLLGAALKLAGCWWDDFLPELHSIWTKTYKAARDPTALAYTERRLLHWLDYRLHRFGHPAIIAHKARTHGIGYWPCRLGAMVTEIDLETVKSGRMIVTPPMMDTLVKDHRNCGVDRVMAKLQSSGWK</sequence>
<accession>A0A4V6RHF5</accession>
<keyword evidence="2" id="KW-1185">Reference proteome</keyword>
<dbReference type="AlphaFoldDB" id="A0A4V6RHF5"/>
<name>A0A4V6RHF5_9PEZI</name>
<evidence type="ECO:0000313" key="2">
    <source>
        <dbReference type="Proteomes" id="UP000298138"/>
    </source>
</evidence>
<protein>
    <submittedName>
        <fullName evidence="1">Uncharacterized protein</fullName>
    </submittedName>
</protein>